<evidence type="ECO:0000313" key="3">
    <source>
        <dbReference type="Proteomes" id="UP000664521"/>
    </source>
</evidence>
<dbReference type="PANTHER" id="PTHR21310:SF39">
    <property type="entry name" value="AMINOGLYCOSIDE PHOSPHOTRANSFERASE DOMAIN-CONTAINING PROTEIN"/>
    <property type="match status" value="1"/>
</dbReference>
<dbReference type="Pfam" id="PF01636">
    <property type="entry name" value="APH"/>
    <property type="match status" value="1"/>
</dbReference>
<dbReference type="OrthoDB" id="2906425at2759"/>
<dbReference type="AlphaFoldDB" id="A0A8H3G5P6"/>
<dbReference type="Proteomes" id="UP000664521">
    <property type="component" value="Unassembled WGS sequence"/>
</dbReference>
<comment type="caution">
    <text evidence="2">The sequence shown here is derived from an EMBL/GenBank/DDBJ whole genome shotgun (WGS) entry which is preliminary data.</text>
</comment>
<dbReference type="InterPro" id="IPR002575">
    <property type="entry name" value="Aminoglycoside_PTrfase"/>
</dbReference>
<keyword evidence="3" id="KW-1185">Reference proteome</keyword>
<dbReference type="InterPro" id="IPR051678">
    <property type="entry name" value="AGP_Transferase"/>
</dbReference>
<sequence>MSQSNNDSSFLEYMTIDRHYTFTPTTFTKRQVRPSEYTLRNDGTVAKSHFERERLENERDALIFIAENSSIPVPRVLEWSDIDGVGSLTVERIRGDSFSVVYDTLEPSDQAKLERNTLSYVEETLVPQLQSLRSTKMGQLAGIVIPPVRVSCLDDRPQWEARTSTTSRYVYCHNDITTNNIIVDPVTLTVNAIVDWEYSGFFPKEMEFPFWKKSQEESLEEEHCYKMIELLDAPGDPPVAQQPWAVSDFSFKSLWLMLSWIKIRSSRILSVIFSSLGFPNAFRA</sequence>
<dbReference type="SUPFAM" id="SSF56112">
    <property type="entry name" value="Protein kinase-like (PK-like)"/>
    <property type="match status" value="1"/>
</dbReference>
<accession>A0A8H3G5P6</accession>
<dbReference type="PANTHER" id="PTHR21310">
    <property type="entry name" value="AMINOGLYCOSIDE PHOSPHOTRANSFERASE-RELATED-RELATED"/>
    <property type="match status" value="1"/>
</dbReference>
<protein>
    <recommendedName>
        <fullName evidence="1">Aminoglycoside phosphotransferase domain-containing protein</fullName>
    </recommendedName>
</protein>
<dbReference type="Gene3D" id="3.90.1200.10">
    <property type="match status" value="1"/>
</dbReference>
<feature type="domain" description="Aminoglycoside phosphotransferase" evidence="1">
    <location>
        <begin position="52"/>
        <end position="200"/>
    </location>
</feature>
<proteinExistence type="predicted"/>
<reference evidence="2" key="1">
    <citation type="submission" date="2021-03" db="EMBL/GenBank/DDBJ databases">
        <authorList>
            <person name="Tagirdzhanova G."/>
        </authorList>
    </citation>
    <scope>NUCLEOTIDE SEQUENCE</scope>
</reference>
<dbReference type="InterPro" id="IPR011009">
    <property type="entry name" value="Kinase-like_dom_sf"/>
</dbReference>
<dbReference type="EMBL" id="CAJPDS010000093">
    <property type="protein sequence ID" value="CAF9936646.1"/>
    <property type="molecule type" value="Genomic_DNA"/>
</dbReference>
<evidence type="ECO:0000313" key="2">
    <source>
        <dbReference type="EMBL" id="CAF9936646.1"/>
    </source>
</evidence>
<name>A0A8H3G5P6_9LECA</name>
<evidence type="ECO:0000259" key="1">
    <source>
        <dbReference type="Pfam" id="PF01636"/>
    </source>
</evidence>
<organism evidence="2 3">
    <name type="scientific">Heterodermia speciosa</name>
    <dbReference type="NCBI Taxonomy" id="116794"/>
    <lineage>
        <taxon>Eukaryota</taxon>
        <taxon>Fungi</taxon>
        <taxon>Dikarya</taxon>
        <taxon>Ascomycota</taxon>
        <taxon>Pezizomycotina</taxon>
        <taxon>Lecanoromycetes</taxon>
        <taxon>OSLEUM clade</taxon>
        <taxon>Lecanoromycetidae</taxon>
        <taxon>Caliciales</taxon>
        <taxon>Physciaceae</taxon>
        <taxon>Heterodermia</taxon>
    </lineage>
</organism>
<dbReference type="CDD" id="cd05120">
    <property type="entry name" value="APH_ChoK_like"/>
    <property type="match status" value="1"/>
</dbReference>
<gene>
    <name evidence="2" type="ORF">HETSPECPRED_010402</name>
</gene>